<dbReference type="AlphaFoldDB" id="A0A7G1HTS0"/>
<dbReference type="Pfam" id="PF02018">
    <property type="entry name" value="CBM_4_9"/>
    <property type="match status" value="1"/>
</dbReference>
<protein>
    <recommendedName>
        <fullName evidence="2">CBM-cenC domain-containing protein</fullName>
    </recommendedName>
</protein>
<organism evidence="3 4">
    <name type="scientific">Coprobacter secundus subsp. similis</name>
    <dbReference type="NCBI Taxonomy" id="2751153"/>
    <lineage>
        <taxon>Bacteria</taxon>
        <taxon>Pseudomonadati</taxon>
        <taxon>Bacteroidota</taxon>
        <taxon>Bacteroidia</taxon>
        <taxon>Bacteroidales</taxon>
        <taxon>Barnesiellaceae</taxon>
        <taxon>Coprobacter</taxon>
    </lineage>
</organism>
<name>A0A7G1HTS0_9BACT</name>
<dbReference type="GO" id="GO:0016798">
    <property type="term" value="F:hydrolase activity, acting on glycosyl bonds"/>
    <property type="evidence" value="ECO:0007669"/>
    <property type="project" value="InterPro"/>
</dbReference>
<evidence type="ECO:0000259" key="2">
    <source>
        <dbReference type="Pfam" id="PF02018"/>
    </source>
</evidence>
<keyword evidence="4" id="KW-1185">Reference proteome</keyword>
<gene>
    <name evidence="3" type="ORF">Cop2CBH44_13890</name>
</gene>
<keyword evidence="1" id="KW-0378">Hydrolase</keyword>
<dbReference type="NCBIfam" id="TIGR04183">
    <property type="entry name" value="Por_Secre_tail"/>
    <property type="match status" value="1"/>
</dbReference>
<feature type="domain" description="CBM-cenC" evidence="2">
    <location>
        <begin position="791"/>
        <end position="923"/>
    </location>
</feature>
<proteinExistence type="predicted"/>
<sequence length="1050" mass="118655">MRKFLRYLAVAGLFFMGIEYSLSAEMRITRPDYLSDGRMYYDLLTANYSEAKIQSMIANKSVRWICNYMAAEGIMYKATLDQKYLDRCLYVFTETMTQWRSNKTLMSGTDDFFATKHIAYTYRLLQELGKVEKGAYDDVVLGYANSHFQPTFIVDHNQAQERALGFVLMQKVLPNAPDVDKWKTYTDAVWDFWYNNLDVDEDATNYSAIHLNDIMMIAEETGKTDLLRRDEVKKWFTRYRDQQAPSGFMPEYGDDYFFAYFNWVICFERMARIFNDPSFLNAAWKLYRAGFYNLAASYKNANFDMKLASEWSVLGEISLLPSMEAEPLQTDVGALVTNRTNKYGVQDIPDQLLLASARTPGVPFVMSDLYSRGSHSHPHLRGTINYYETDNYPLFHGVQRHATDARCGNTVVLVKQEDEGFPFASGGSRRQTDKWFTDCVDFSSSTEISSTDATMRGFAYLTFRLVGQVGEEIYIDNVRLIGKKGELLLHDCNSLTNWSTSYTSLSSDAVSGNSVKITLANTNTNFITLKVSKSFSLNDYQYVAFDWKHKSPVGAATTDLNFIFRVQNSLVLPGDEYVDATVGTLFNYNVLTDAYTEMQGNDCYGVIELDNHFLPGTQLKRRILLTEEGVLILQDYLLPGDGAEGYTAGSLWQMYNLKSRGENWFNAGEERSWVDWTGKEMKKELLVYFEKNSVRTYGSQLEEYSVAPTVVYAKQAISSSQPLTFTTILVPHEVGTNPEFYANSISSTTVGRQSNISLNTGGKILTIALNEDGSWNVAREIAAVDPDEKSIITNGHIDYVTGNLPNDWVVAGDNAKGCVYDTEVGYINAGSLRLTGNGSDWNGWMHTDNIIVEEGETYKFGVYVKTENVSSTSDVYVSFGIKRETGRIIVSETSTETASVLSDNLKGTHDWKLIEGTYTIPSTGYRVFSFTPRLSSTSVDEKVWFDDFYITKVEPTALPDEWIDVEGINIYPNPVSSGEILGLSFSTCPGKNIVTLYDMVGGKKMDLYNCICGNTERKNLTIRFPEYDSGIYLVHFQNAGINKTFKLLVK</sequence>
<evidence type="ECO:0000313" key="4">
    <source>
        <dbReference type="Proteomes" id="UP000594042"/>
    </source>
</evidence>
<dbReference type="InterPro" id="IPR003305">
    <property type="entry name" value="CenC_carb-bd"/>
</dbReference>
<dbReference type="EMBL" id="AP023322">
    <property type="protein sequence ID" value="BCI63036.1"/>
    <property type="molecule type" value="Genomic_DNA"/>
</dbReference>
<dbReference type="SUPFAM" id="SSF49785">
    <property type="entry name" value="Galactose-binding domain-like"/>
    <property type="match status" value="1"/>
</dbReference>
<dbReference type="InterPro" id="IPR008979">
    <property type="entry name" value="Galactose-bd-like_sf"/>
</dbReference>
<dbReference type="KEGG" id="copr:Cop2CBH44_13890"/>
<dbReference type="Gene3D" id="2.60.120.260">
    <property type="entry name" value="Galactose-binding domain-like"/>
    <property type="match status" value="1"/>
</dbReference>
<dbReference type="RefSeq" id="WP_200755789.1">
    <property type="nucleotide sequence ID" value="NZ_AP023322.1"/>
</dbReference>
<dbReference type="InterPro" id="IPR026444">
    <property type="entry name" value="Secre_tail"/>
</dbReference>
<evidence type="ECO:0000256" key="1">
    <source>
        <dbReference type="ARBA" id="ARBA00022801"/>
    </source>
</evidence>
<reference evidence="4" key="1">
    <citation type="submission" date="2020-07" db="EMBL/GenBank/DDBJ databases">
        <title>Complete genome sequencing of Coprobacter sp. strain 2CBH44.</title>
        <authorList>
            <person name="Sakamoto M."/>
            <person name="Murakami T."/>
            <person name="Mori H."/>
        </authorList>
    </citation>
    <scope>NUCLEOTIDE SEQUENCE [LARGE SCALE GENOMIC DNA]</scope>
    <source>
        <strain evidence="4">2CBH44</strain>
    </source>
</reference>
<dbReference type="Proteomes" id="UP000594042">
    <property type="component" value="Chromosome"/>
</dbReference>
<accession>A0A7G1HTS0</accession>
<evidence type="ECO:0000313" key="3">
    <source>
        <dbReference type="EMBL" id="BCI63036.1"/>
    </source>
</evidence>